<gene>
    <name evidence="5" type="ORF">ACFY35_34400</name>
</gene>
<feature type="domain" description="AB hydrolase-1" evidence="4">
    <location>
        <begin position="89"/>
        <end position="461"/>
    </location>
</feature>
<accession>A0ABW6WMR5</accession>
<comment type="similarity">
    <text evidence="1">Belongs to the peptidase S33 family.</text>
</comment>
<dbReference type="Pfam" id="PF00561">
    <property type="entry name" value="Abhydrolase_1"/>
    <property type="match status" value="1"/>
</dbReference>
<keyword evidence="6" id="KW-1185">Reference proteome</keyword>
<keyword evidence="2 5" id="KW-0378">Hydrolase</keyword>
<evidence type="ECO:0000256" key="3">
    <source>
        <dbReference type="SAM" id="SignalP"/>
    </source>
</evidence>
<evidence type="ECO:0000256" key="2">
    <source>
        <dbReference type="ARBA" id="ARBA00022801"/>
    </source>
</evidence>
<protein>
    <submittedName>
        <fullName evidence="5">Alpha/beta hydrolase</fullName>
    </submittedName>
</protein>
<evidence type="ECO:0000313" key="5">
    <source>
        <dbReference type="EMBL" id="MFF5294559.1"/>
    </source>
</evidence>
<dbReference type="PANTHER" id="PTHR43248">
    <property type="entry name" value="2-SUCCINYL-6-HYDROXY-2,4-CYCLOHEXADIENE-1-CARBOXYLATE SYNTHASE"/>
    <property type="match status" value="1"/>
</dbReference>
<evidence type="ECO:0000259" key="4">
    <source>
        <dbReference type="Pfam" id="PF00561"/>
    </source>
</evidence>
<feature type="signal peptide" evidence="3">
    <location>
        <begin position="1"/>
        <end position="28"/>
    </location>
</feature>
<dbReference type="Gene3D" id="3.40.50.1820">
    <property type="entry name" value="alpha/beta hydrolase"/>
    <property type="match status" value="1"/>
</dbReference>
<sequence>MRALARPLRAAIVMILFAYAVSTVPAKAAAETAEAAEAPAIAWKPCPENAKVQCGTIRVPADWANPAGPTVALTVARRPATDPAQRIGALLVNPGGPGGSAVDFTFDAPGFFTDELRKHFDIVGMDPRGVGRSSPVLCSQDLVDQRPPLLVESARDYATTIDYNRRLAADCAARTGPVFGHVDTGSVVRDVDALREALGEQKISFYGASYGSLIGEQYAERYPQNLRALVLDGVMDHSAGLGTFLVQETDAAQDSFHEFVSWCAHDDSCVLRGQDIPALWARLVARARAGTLENPYDRPAKLNQSDLITAAFAAFYEPQWYSFAYYLRDADAPLAKRRTAVPPSVDITDHSFPAVICSDWYLPITGFPDLHRRLSILAGRAPQMAASPLALAATVGCLGWPAAPANPQRPLVAPAGLPPVLLIGSRHDPATAYAWAQRVAQQLGPIASLITYEGWGHVVYDHSPCVSGAADAYLIGLVRPKAGATCPGIEPKPYGVG</sequence>
<dbReference type="EMBL" id="JBIAZU010000006">
    <property type="protein sequence ID" value="MFF5294559.1"/>
    <property type="molecule type" value="Genomic_DNA"/>
</dbReference>
<comment type="caution">
    <text evidence="5">The sequence shown here is derived from an EMBL/GenBank/DDBJ whole genome shotgun (WGS) entry which is preliminary data.</text>
</comment>
<proteinExistence type="inferred from homology"/>
<dbReference type="InterPro" id="IPR029058">
    <property type="entry name" value="AB_hydrolase_fold"/>
</dbReference>
<organism evidence="5 6">
    <name type="scientific">Paractinoplanes globisporus</name>
    <dbReference type="NCBI Taxonomy" id="113565"/>
    <lineage>
        <taxon>Bacteria</taxon>
        <taxon>Bacillati</taxon>
        <taxon>Actinomycetota</taxon>
        <taxon>Actinomycetes</taxon>
        <taxon>Micromonosporales</taxon>
        <taxon>Micromonosporaceae</taxon>
        <taxon>Paractinoplanes</taxon>
    </lineage>
</organism>
<dbReference type="RefSeq" id="WP_157297140.1">
    <property type="nucleotide sequence ID" value="NZ_JBIAZU010000006.1"/>
</dbReference>
<feature type="chain" id="PRO_5047227897" evidence="3">
    <location>
        <begin position="29"/>
        <end position="497"/>
    </location>
</feature>
<dbReference type="SUPFAM" id="SSF53474">
    <property type="entry name" value="alpha/beta-Hydrolases"/>
    <property type="match status" value="1"/>
</dbReference>
<name>A0ABW6WMR5_9ACTN</name>
<keyword evidence="3" id="KW-0732">Signal</keyword>
<dbReference type="GO" id="GO:0016787">
    <property type="term" value="F:hydrolase activity"/>
    <property type="evidence" value="ECO:0007669"/>
    <property type="project" value="UniProtKB-KW"/>
</dbReference>
<dbReference type="Proteomes" id="UP001602245">
    <property type="component" value="Unassembled WGS sequence"/>
</dbReference>
<evidence type="ECO:0000256" key="1">
    <source>
        <dbReference type="ARBA" id="ARBA00010088"/>
    </source>
</evidence>
<dbReference type="InterPro" id="IPR000073">
    <property type="entry name" value="AB_hydrolase_1"/>
</dbReference>
<dbReference type="InterPro" id="IPR051601">
    <property type="entry name" value="Serine_prot/Carboxylest_S33"/>
</dbReference>
<evidence type="ECO:0000313" key="6">
    <source>
        <dbReference type="Proteomes" id="UP001602245"/>
    </source>
</evidence>
<reference evidence="5 6" key="1">
    <citation type="submission" date="2024-10" db="EMBL/GenBank/DDBJ databases">
        <title>The Natural Products Discovery Center: Release of the First 8490 Sequenced Strains for Exploring Actinobacteria Biosynthetic Diversity.</title>
        <authorList>
            <person name="Kalkreuter E."/>
            <person name="Kautsar S.A."/>
            <person name="Yang D."/>
            <person name="Bader C.D."/>
            <person name="Teijaro C.N."/>
            <person name="Fluegel L."/>
            <person name="Davis C.M."/>
            <person name="Simpson J.R."/>
            <person name="Lauterbach L."/>
            <person name="Steele A.D."/>
            <person name="Gui C."/>
            <person name="Meng S."/>
            <person name="Li G."/>
            <person name="Viehrig K."/>
            <person name="Ye F."/>
            <person name="Su P."/>
            <person name="Kiefer A.F."/>
            <person name="Nichols A."/>
            <person name="Cepeda A.J."/>
            <person name="Yan W."/>
            <person name="Fan B."/>
            <person name="Jiang Y."/>
            <person name="Adhikari A."/>
            <person name="Zheng C.-J."/>
            <person name="Schuster L."/>
            <person name="Cowan T.M."/>
            <person name="Smanski M.J."/>
            <person name="Chevrette M.G."/>
            <person name="De Carvalho L.P.S."/>
            <person name="Shen B."/>
        </authorList>
    </citation>
    <scope>NUCLEOTIDE SEQUENCE [LARGE SCALE GENOMIC DNA]</scope>
    <source>
        <strain evidence="5 6">NPDC000087</strain>
    </source>
</reference>
<dbReference type="PANTHER" id="PTHR43248:SF30">
    <property type="entry name" value="AB HYDROLASE-1 DOMAIN-CONTAINING PROTEIN"/>
    <property type="match status" value="1"/>
</dbReference>